<dbReference type="PROSITE" id="PS00187">
    <property type="entry name" value="TPP_ENZYMES"/>
    <property type="match status" value="1"/>
</dbReference>
<dbReference type="GO" id="GO:0050660">
    <property type="term" value="F:flavin adenine dinucleotide binding"/>
    <property type="evidence" value="ECO:0007669"/>
    <property type="project" value="TreeGrafter"/>
</dbReference>
<dbReference type="PANTHER" id="PTHR18968">
    <property type="entry name" value="THIAMINE PYROPHOSPHATE ENZYMES"/>
    <property type="match status" value="1"/>
</dbReference>
<evidence type="ECO:0000313" key="6">
    <source>
        <dbReference type="Proteomes" id="UP001201262"/>
    </source>
</evidence>
<dbReference type="AlphaFoldDB" id="A0AAD4KXP4"/>
<evidence type="ECO:0000259" key="4">
    <source>
        <dbReference type="Pfam" id="PF02775"/>
    </source>
</evidence>
<proteinExistence type="inferred from homology"/>
<dbReference type="EMBL" id="JAJTJA010000005">
    <property type="protein sequence ID" value="KAH8699168.1"/>
    <property type="molecule type" value="Genomic_DNA"/>
</dbReference>
<comment type="cofactor">
    <cofactor evidence="1">
        <name>thiamine diphosphate</name>
        <dbReference type="ChEBI" id="CHEBI:58937"/>
    </cofactor>
</comment>
<gene>
    <name evidence="5" type="ORF">BGW36DRAFT_155917</name>
</gene>
<dbReference type="InterPro" id="IPR011766">
    <property type="entry name" value="TPP_enzyme_TPP-bd"/>
</dbReference>
<dbReference type="RefSeq" id="XP_046073632.1">
    <property type="nucleotide sequence ID" value="XM_046209550.1"/>
</dbReference>
<dbReference type="GO" id="GO:0003984">
    <property type="term" value="F:acetolactate synthase activity"/>
    <property type="evidence" value="ECO:0007669"/>
    <property type="project" value="TreeGrafter"/>
</dbReference>
<evidence type="ECO:0000256" key="1">
    <source>
        <dbReference type="ARBA" id="ARBA00001964"/>
    </source>
</evidence>
<dbReference type="InterPro" id="IPR045229">
    <property type="entry name" value="TPP_enz"/>
</dbReference>
<dbReference type="PANTHER" id="PTHR18968:SF13">
    <property type="entry name" value="ACETOLACTATE SYNTHASE CATALYTIC SUBUNIT, MITOCHONDRIAL"/>
    <property type="match status" value="1"/>
</dbReference>
<keyword evidence="6" id="KW-1185">Reference proteome</keyword>
<keyword evidence="3" id="KW-0786">Thiamine pyrophosphate</keyword>
<name>A0AAD4KXP4_9EURO</name>
<dbReference type="GO" id="GO:0005948">
    <property type="term" value="C:acetolactate synthase complex"/>
    <property type="evidence" value="ECO:0007669"/>
    <property type="project" value="TreeGrafter"/>
</dbReference>
<dbReference type="GeneID" id="70239837"/>
<evidence type="ECO:0000256" key="3">
    <source>
        <dbReference type="ARBA" id="ARBA00023052"/>
    </source>
</evidence>
<dbReference type="InterPro" id="IPR000399">
    <property type="entry name" value="TPP-bd_CS"/>
</dbReference>
<feature type="domain" description="Thiamine pyrophosphate enzyme TPP-binding" evidence="4">
    <location>
        <begin position="1"/>
        <end position="142"/>
    </location>
</feature>
<dbReference type="GO" id="GO:0005739">
    <property type="term" value="C:mitochondrion"/>
    <property type="evidence" value="ECO:0007669"/>
    <property type="project" value="TreeGrafter"/>
</dbReference>
<organism evidence="5 6">
    <name type="scientific">Talaromyces proteolyticus</name>
    <dbReference type="NCBI Taxonomy" id="1131652"/>
    <lineage>
        <taxon>Eukaryota</taxon>
        <taxon>Fungi</taxon>
        <taxon>Dikarya</taxon>
        <taxon>Ascomycota</taxon>
        <taxon>Pezizomycotina</taxon>
        <taxon>Eurotiomycetes</taxon>
        <taxon>Eurotiomycetidae</taxon>
        <taxon>Eurotiales</taxon>
        <taxon>Trichocomaceae</taxon>
        <taxon>Talaromyces</taxon>
        <taxon>Talaromyces sect. Bacilispori</taxon>
    </lineage>
</organism>
<dbReference type="InterPro" id="IPR029061">
    <property type="entry name" value="THDP-binding"/>
</dbReference>
<evidence type="ECO:0000313" key="5">
    <source>
        <dbReference type="EMBL" id="KAH8699168.1"/>
    </source>
</evidence>
<dbReference type="GO" id="GO:0009097">
    <property type="term" value="P:isoleucine biosynthetic process"/>
    <property type="evidence" value="ECO:0007669"/>
    <property type="project" value="TreeGrafter"/>
</dbReference>
<dbReference type="GO" id="GO:0030976">
    <property type="term" value="F:thiamine pyrophosphate binding"/>
    <property type="evidence" value="ECO:0007669"/>
    <property type="project" value="InterPro"/>
</dbReference>
<sequence>MWVAQYFRWCPPRTLITCGDLRTMGYVLPAAIGVKVVKPHALVIDIDGDASFAMTLNELSTAAQFNIGVKLIILNNEEQGMITQWQNLFYEDRYAHCHQKNLGLVKLAMAMGLQVRHVVKPDHVFNSLKWLIDTEGPTLLEVITDKKVPVLPMVPGGSGLDEFITWDREKRNIKNDES</sequence>
<dbReference type="GO" id="GO:0009099">
    <property type="term" value="P:L-valine biosynthetic process"/>
    <property type="evidence" value="ECO:0007669"/>
    <property type="project" value="TreeGrafter"/>
</dbReference>
<comment type="similarity">
    <text evidence="2">Belongs to the TPP enzyme family.</text>
</comment>
<protein>
    <submittedName>
        <fullName evidence="5">Thiamine diphosphate-binding protein</fullName>
    </submittedName>
</protein>
<reference evidence="5" key="1">
    <citation type="submission" date="2021-12" db="EMBL/GenBank/DDBJ databases">
        <title>Convergent genome expansion in fungi linked to evolution of root-endophyte symbiosis.</title>
        <authorList>
            <consortium name="DOE Joint Genome Institute"/>
            <person name="Ke Y.-H."/>
            <person name="Bonito G."/>
            <person name="Liao H.-L."/>
            <person name="Looney B."/>
            <person name="Rojas-Flechas A."/>
            <person name="Nash J."/>
            <person name="Hameed K."/>
            <person name="Schadt C."/>
            <person name="Martin F."/>
            <person name="Crous P.W."/>
            <person name="Miettinen O."/>
            <person name="Magnuson J.K."/>
            <person name="Labbe J."/>
            <person name="Jacobson D."/>
            <person name="Doktycz M.J."/>
            <person name="Veneault-Fourrey C."/>
            <person name="Kuo A."/>
            <person name="Mondo S."/>
            <person name="Calhoun S."/>
            <person name="Riley R."/>
            <person name="Ohm R."/>
            <person name="LaButti K."/>
            <person name="Andreopoulos B."/>
            <person name="Pangilinan J."/>
            <person name="Nolan M."/>
            <person name="Tritt A."/>
            <person name="Clum A."/>
            <person name="Lipzen A."/>
            <person name="Daum C."/>
            <person name="Barry K."/>
            <person name="Grigoriev I.V."/>
            <person name="Vilgalys R."/>
        </authorList>
    </citation>
    <scope>NUCLEOTIDE SEQUENCE</scope>
    <source>
        <strain evidence="5">PMI_201</strain>
    </source>
</reference>
<dbReference type="Gene3D" id="3.40.50.970">
    <property type="match status" value="1"/>
</dbReference>
<comment type="caution">
    <text evidence="5">The sequence shown here is derived from an EMBL/GenBank/DDBJ whole genome shotgun (WGS) entry which is preliminary data.</text>
</comment>
<dbReference type="SUPFAM" id="SSF52518">
    <property type="entry name" value="Thiamin diphosphate-binding fold (THDP-binding)"/>
    <property type="match status" value="1"/>
</dbReference>
<evidence type="ECO:0000256" key="2">
    <source>
        <dbReference type="ARBA" id="ARBA00007812"/>
    </source>
</evidence>
<dbReference type="GO" id="GO:0000287">
    <property type="term" value="F:magnesium ion binding"/>
    <property type="evidence" value="ECO:0007669"/>
    <property type="project" value="InterPro"/>
</dbReference>
<dbReference type="Pfam" id="PF02775">
    <property type="entry name" value="TPP_enzyme_C"/>
    <property type="match status" value="1"/>
</dbReference>
<dbReference type="Proteomes" id="UP001201262">
    <property type="component" value="Unassembled WGS sequence"/>
</dbReference>
<accession>A0AAD4KXP4</accession>